<name>A0AAX4PGK8_9CHLO</name>
<dbReference type="PANTHER" id="PTHR31096:SF22">
    <property type="entry name" value="ACT DOMAIN-CONTAINING PROTEIN ACR4"/>
    <property type="match status" value="1"/>
</dbReference>
<evidence type="ECO:0000313" key="4">
    <source>
        <dbReference type="EMBL" id="WZN64921.1"/>
    </source>
</evidence>
<dbReference type="Pfam" id="PF01842">
    <property type="entry name" value="ACT"/>
    <property type="match status" value="1"/>
</dbReference>
<dbReference type="PROSITE" id="PS51671">
    <property type="entry name" value="ACT"/>
    <property type="match status" value="3"/>
</dbReference>
<feature type="compositionally biased region" description="Low complexity" evidence="2">
    <location>
        <begin position="104"/>
        <end position="119"/>
    </location>
</feature>
<feature type="domain" description="ACT" evidence="3">
    <location>
        <begin position="383"/>
        <end position="458"/>
    </location>
</feature>
<dbReference type="PANTHER" id="PTHR31096">
    <property type="entry name" value="ACT DOMAIN-CONTAINING PROTEIN ACR4-RELATED"/>
    <property type="match status" value="1"/>
</dbReference>
<evidence type="ECO:0000256" key="1">
    <source>
        <dbReference type="ARBA" id="ARBA00022737"/>
    </source>
</evidence>
<proteinExistence type="predicted"/>
<evidence type="ECO:0000256" key="2">
    <source>
        <dbReference type="SAM" id="MobiDB-lite"/>
    </source>
</evidence>
<feature type="compositionally biased region" description="Acidic residues" evidence="2">
    <location>
        <begin position="544"/>
        <end position="555"/>
    </location>
</feature>
<feature type="domain" description="ACT" evidence="3">
    <location>
        <begin position="240"/>
        <end position="319"/>
    </location>
</feature>
<gene>
    <name evidence="4" type="ORF">HKI87_10g64780</name>
</gene>
<feature type="region of interest" description="Disordered" evidence="2">
    <location>
        <begin position="541"/>
        <end position="565"/>
    </location>
</feature>
<dbReference type="EMBL" id="CP151510">
    <property type="protein sequence ID" value="WZN64921.1"/>
    <property type="molecule type" value="Genomic_DNA"/>
</dbReference>
<evidence type="ECO:0000259" key="3">
    <source>
        <dbReference type="PROSITE" id="PS51671"/>
    </source>
</evidence>
<reference evidence="4 5" key="1">
    <citation type="submission" date="2024-03" db="EMBL/GenBank/DDBJ databases">
        <title>Complete genome sequence of the green alga Chloropicon roscoffensis RCC1871.</title>
        <authorList>
            <person name="Lemieux C."/>
            <person name="Pombert J.-F."/>
            <person name="Otis C."/>
            <person name="Turmel M."/>
        </authorList>
    </citation>
    <scope>NUCLEOTIDE SEQUENCE [LARGE SCALE GENOMIC DNA]</scope>
    <source>
        <strain evidence="4 5">RCC1871</strain>
    </source>
</reference>
<dbReference type="Proteomes" id="UP001472866">
    <property type="component" value="Chromosome 10"/>
</dbReference>
<feature type="compositionally biased region" description="Basic and acidic residues" evidence="2">
    <location>
        <begin position="22"/>
        <end position="35"/>
    </location>
</feature>
<dbReference type="CDD" id="cd04873">
    <property type="entry name" value="ACT_UUR-ACR-like"/>
    <property type="match status" value="1"/>
</dbReference>
<dbReference type="AlphaFoldDB" id="A0AAX4PGK8"/>
<feature type="region of interest" description="Disordered" evidence="2">
    <location>
        <begin position="1"/>
        <end position="123"/>
    </location>
</feature>
<feature type="compositionally biased region" description="Basic and acidic residues" evidence="2">
    <location>
        <begin position="44"/>
        <end position="58"/>
    </location>
</feature>
<keyword evidence="5" id="KW-1185">Reference proteome</keyword>
<dbReference type="InterPro" id="IPR002912">
    <property type="entry name" value="ACT_dom"/>
</dbReference>
<evidence type="ECO:0000313" key="5">
    <source>
        <dbReference type="Proteomes" id="UP001472866"/>
    </source>
</evidence>
<organism evidence="4 5">
    <name type="scientific">Chloropicon roscoffensis</name>
    <dbReference type="NCBI Taxonomy" id="1461544"/>
    <lineage>
        <taxon>Eukaryota</taxon>
        <taxon>Viridiplantae</taxon>
        <taxon>Chlorophyta</taxon>
        <taxon>Chloropicophyceae</taxon>
        <taxon>Chloropicales</taxon>
        <taxon>Chloropicaceae</taxon>
        <taxon>Chloropicon</taxon>
    </lineage>
</organism>
<sequence>MDLQLRAPKGIPKSKSLATYEQWREHERQMKRSQSEAELALAKQNKEDQMLNNLEEHHSRVRLRQHSNASSTSGDSGIPGYMTKPTGLRNGPYTPNKGKGPPLSRSGSRRSSAQNSSAAPLLDENGMLEYATLELRVHPPSVKIDNTLEEGSTVVIVDSANRPGTLVEVVERLTELGLGVRNAQISSDGGWFVDVFHVTNIEGDKVTDARTLERIENILELNFDISPGVPSAGKFGGMNVIEMVLMDDPGLLSRVSAAITRCQLNIYDTLLWAHKGYAAVLLTASESGEPVRSDGDLEALTRRLEREVGMEKEAEGGREMGACSIQVDCCFDAVYVEKRFYRLKMRAMGAIEAAAGGGVSGGGGDEEVALVSSRFDHQTRYTTLHVRARDRNQLLFDTVCTLSDLGVDVFHATIDADGETANLEFFVKSSSGLEIKSEKEMKYVRERLGVATQLGAPAGALCLQVAGDDRKGELSRTTSILHEAGFHIQYCTSRTDPVSSKTCSVFYVVRAEDGGGVEYCEYVKQCCKRIGAKCVSLKGREEGGAGEEGEQDEDGGGSGGGAGGGDVYTLETALLSSWNRLWLGRE</sequence>
<protein>
    <submittedName>
        <fullName evidence="4">ACT domain-containing protein ACR3</fullName>
    </submittedName>
</protein>
<dbReference type="InterPro" id="IPR045865">
    <property type="entry name" value="ACT-like_dom_sf"/>
</dbReference>
<dbReference type="InterPro" id="IPR040217">
    <property type="entry name" value="ACR1-12"/>
</dbReference>
<feature type="compositionally biased region" description="Gly residues" evidence="2">
    <location>
        <begin position="556"/>
        <end position="565"/>
    </location>
</feature>
<keyword evidence="1" id="KW-0677">Repeat</keyword>
<feature type="domain" description="ACT" evidence="3">
    <location>
        <begin position="154"/>
        <end position="231"/>
    </location>
</feature>
<accession>A0AAX4PGK8</accession>
<feature type="compositionally biased region" description="Polar residues" evidence="2">
    <location>
        <begin position="66"/>
        <end position="75"/>
    </location>
</feature>
<dbReference type="SUPFAM" id="SSF55021">
    <property type="entry name" value="ACT-like"/>
    <property type="match status" value="3"/>
</dbReference>